<evidence type="ECO:0000256" key="6">
    <source>
        <dbReference type="SAM" id="Phobius"/>
    </source>
</evidence>
<evidence type="ECO:0000259" key="7">
    <source>
        <dbReference type="Pfam" id="PF20684"/>
    </source>
</evidence>
<sequence length="400" mass="44227">MSIVFTALKVPTRSTLYEPSPPLLVSSGPARLSSHRTPASITVYAASAELHSLEGQVRRFNLQLSLNVPRSTACVSALHVTAIGSTIFRLLYRRKTRCLWWDDYTAIVPLVMDTSYFIVLWLRVWEKDPGLFNLNGKVVLHWISTTNFITIIWWTRISLALAIVRILPHWDPMHTFTIGLVCAFVVTYIACLSLSFNHCAKDKSWHRPDAPIVLCGSFALGIMGVCTDIISDTLLVAIPLSTLWGVTLKRNQRRLVLSAFSASMLTTLATVVYGTLSFAPFNQGPSRAILMIMAAHIEATVALIVCNLLVVVSYIYRTYLNAQDIEATDKNSGECGRKATPTIGSAGRAMPSSTYVLTEISTQRTFSDYRGSEPLFSVEPEGVEIGAYRNPDGRKSGVEM</sequence>
<dbReference type="STRING" id="39966.A0A369JDD2"/>
<feature type="transmembrane region" description="Helical" evidence="6">
    <location>
        <begin position="255"/>
        <end position="276"/>
    </location>
</feature>
<dbReference type="GO" id="GO:0016020">
    <property type="term" value="C:membrane"/>
    <property type="evidence" value="ECO:0007669"/>
    <property type="project" value="UniProtKB-SubCell"/>
</dbReference>
<evidence type="ECO:0000313" key="8">
    <source>
        <dbReference type="EMBL" id="RDB18607.1"/>
    </source>
</evidence>
<dbReference type="PANTHER" id="PTHR33048:SF47">
    <property type="entry name" value="INTEGRAL MEMBRANE PROTEIN-RELATED"/>
    <property type="match status" value="1"/>
</dbReference>
<evidence type="ECO:0000256" key="3">
    <source>
        <dbReference type="ARBA" id="ARBA00022989"/>
    </source>
</evidence>
<evidence type="ECO:0000256" key="4">
    <source>
        <dbReference type="ARBA" id="ARBA00023136"/>
    </source>
</evidence>
<reference evidence="8" key="1">
    <citation type="submission" date="2018-04" db="EMBL/GenBank/DDBJ databases">
        <title>Whole genome sequencing of Hypsizygus marmoreus.</title>
        <authorList>
            <person name="Choi I.-G."/>
            <person name="Min B."/>
            <person name="Kim J.-G."/>
            <person name="Kim S."/>
            <person name="Oh Y.-L."/>
            <person name="Kong W.-S."/>
            <person name="Park H."/>
            <person name="Jeong J."/>
            <person name="Song E.-S."/>
        </authorList>
    </citation>
    <scope>NUCLEOTIDE SEQUENCE [LARGE SCALE GENOMIC DNA]</scope>
    <source>
        <strain evidence="8">51987-8</strain>
    </source>
</reference>
<organism evidence="8 9">
    <name type="scientific">Hypsizygus marmoreus</name>
    <name type="common">White beech mushroom</name>
    <name type="synonym">Agaricus marmoreus</name>
    <dbReference type="NCBI Taxonomy" id="39966"/>
    <lineage>
        <taxon>Eukaryota</taxon>
        <taxon>Fungi</taxon>
        <taxon>Dikarya</taxon>
        <taxon>Basidiomycota</taxon>
        <taxon>Agaricomycotina</taxon>
        <taxon>Agaricomycetes</taxon>
        <taxon>Agaricomycetidae</taxon>
        <taxon>Agaricales</taxon>
        <taxon>Tricholomatineae</taxon>
        <taxon>Lyophyllaceae</taxon>
        <taxon>Hypsizygus</taxon>
    </lineage>
</organism>
<dbReference type="Proteomes" id="UP000076154">
    <property type="component" value="Unassembled WGS sequence"/>
</dbReference>
<feature type="domain" description="Rhodopsin" evidence="7">
    <location>
        <begin position="89"/>
        <end position="311"/>
    </location>
</feature>
<dbReference type="AlphaFoldDB" id="A0A369JDD2"/>
<accession>A0A369JDD2</accession>
<dbReference type="InterPro" id="IPR049326">
    <property type="entry name" value="Rhodopsin_dom_fungi"/>
</dbReference>
<evidence type="ECO:0000313" key="9">
    <source>
        <dbReference type="Proteomes" id="UP000076154"/>
    </source>
</evidence>
<evidence type="ECO:0000256" key="5">
    <source>
        <dbReference type="ARBA" id="ARBA00038359"/>
    </source>
</evidence>
<evidence type="ECO:0000256" key="2">
    <source>
        <dbReference type="ARBA" id="ARBA00022692"/>
    </source>
</evidence>
<comment type="similarity">
    <text evidence="5">Belongs to the SAT4 family.</text>
</comment>
<comment type="caution">
    <text evidence="8">The sequence shown here is derived from an EMBL/GenBank/DDBJ whole genome shotgun (WGS) entry which is preliminary data.</text>
</comment>
<dbReference type="PANTHER" id="PTHR33048">
    <property type="entry name" value="PTH11-LIKE INTEGRAL MEMBRANE PROTEIN (AFU_ORTHOLOGUE AFUA_5G11245)"/>
    <property type="match status" value="1"/>
</dbReference>
<dbReference type="Pfam" id="PF20684">
    <property type="entry name" value="Fung_rhodopsin"/>
    <property type="match status" value="1"/>
</dbReference>
<proteinExistence type="inferred from homology"/>
<keyword evidence="4 6" id="KW-0472">Membrane</keyword>
<feature type="transmembrane region" description="Helical" evidence="6">
    <location>
        <begin position="142"/>
        <end position="164"/>
    </location>
</feature>
<keyword evidence="9" id="KW-1185">Reference proteome</keyword>
<keyword evidence="3 6" id="KW-1133">Transmembrane helix</keyword>
<comment type="subcellular location">
    <subcellularLocation>
        <location evidence="1">Membrane</location>
        <topology evidence="1">Multi-pass membrane protein</topology>
    </subcellularLocation>
</comment>
<dbReference type="EMBL" id="LUEZ02000090">
    <property type="protein sequence ID" value="RDB18607.1"/>
    <property type="molecule type" value="Genomic_DNA"/>
</dbReference>
<evidence type="ECO:0000256" key="1">
    <source>
        <dbReference type="ARBA" id="ARBA00004141"/>
    </source>
</evidence>
<feature type="transmembrane region" description="Helical" evidence="6">
    <location>
        <begin position="288"/>
        <end position="316"/>
    </location>
</feature>
<dbReference type="InParanoid" id="A0A369JDD2"/>
<name>A0A369JDD2_HYPMA</name>
<dbReference type="InterPro" id="IPR052337">
    <property type="entry name" value="SAT4-like"/>
</dbReference>
<protein>
    <recommendedName>
        <fullName evidence="7">Rhodopsin domain-containing protein</fullName>
    </recommendedName>
</protein>
<feature type="transmembrane region" description="Helical" evidence="6">
    <location>
        <begin position="70"/>
        <end position="92"/>
    </location>
</feature>
<keyword evidence="2 6" id="KW-0812">Transmembrane</keyword>
<feature type="transmembrane region" description="Helical" evidence="6">
    <location>
        <begin position="176"/>
        <end position="196"/>
    </location>
</feature>
<gene>
    <name evidence="8" type="ORF">Hypma_014728</name>
</gene>
<feature type="transmembrane region" description="Helical" evidence="6">
    <location>
        <begin position="104"/>
        <end position="122"/>
    </location>
</feature>
<dbReference type="OrthoDB" id="3229610at2759"/>